<evidence type="ECO:0000256" key="7">
    <source>
        <dbReference type="ARBA" id="ARBA00022839"/>
    </source>
</evidence>
<dbReference type="Pfam" id="PF00773">
    <property type="entry name" value="RNB"/>
    <property type="match status" value="1"/>
</dbReference>
<dbReference type="RefSeq" id="WP_253966932.1">
    <property type="nucleotide sequence ID" value="NZ_JAMFTH010000001.1"/>
</dbReference>
<dbReference type="AlphaFoldDB" id="A0A9X2KSZ8"/>
<dbReference type="PROSITE" id="PS50126">
    <property type="entry name" value="S1"/>
    <property type="match status" value="1"/>
</dbReference>
<dbReference type="GO" id="GO:0005829">
    <property type="term" value="C:cytosol"/>
    <property type="evidence" value="ECO:0007669"/>
    <property type="project" value="TreeGrafter"/>
</dbReference>
<comment type="subcellular location">
    <subcellularLocation>
        <location evidence="2">Cytoplasm</location>
    </subcellularLocation>
</comment>
<evidence type="ECO:0000256" key="2">
    <source>
        <dbReference type="ARBA" id="ARBA00004496"/>
    </source>
</evidence>
<dbReference type="InterPro" id="IPR050180">
    <property type="entry name" value="RNR_Ribonuclease"/>
</dbReference>
<evidence type="ECO:0000256" key="5">
    <source>
        <dbReference type="ARBA" id="ARBA00022722"/>
    </source>
</evidence>
<evidence type="ECO:0000256" key="1">
    <source>
        <dbReference type="ARBA" id="ARBA00001849"/>
    </source>
</evidence>
<evidence type="ECO:0000259" key="9">
    <source>
        <dbReference type="PROSITE" id="PS50126"/>
    </source>
</evidence>
<dbReference type="Pfam" id="PF08206">
    <property type="entry name" value="OB_RNB"/>
    <property type="match status" value="1"/>
</dbReference>
<comment type="catalytic activity">
    <reaction evidence="1">
        <text>Exonucleolytic cleavage in the 3'- to 5'-direction to yield nucleoside 5'-phosphates.</text>
        <dbReference type="EC" id="3.1.13.1"/>
    </reaction>
</comment>
<sequence>MLSKDALSQLSQLKSNIEAHKEYAEGIIRPTAKRFGFVRLDDGRDAFLDPEQMQRVLPGDRVKVSLGENDKKQLEAQLESLLDSELKTFVGRYVRKGPAHFVEPDLPPFSRWLFIPPQERTNCGEGDLVQCELIRHPFKHQGKAQIRVINRIGKPEEPGIEGRYISAKFDLPSEWSDAASAQAQQITPDALNQLEREDLTALPLVTIDSEFTRDMDDAIHAEQTETGWTLTTAIADPGSLIEPDSPLEQTARERVSTLYLLGHPVTMLPTELSHETFSLIPDAIKPALVCRMEISRSGEITDYRFSTANIRSHHKLSYQGVSELLDNSGDTLQKELPAAITTSLQALNECAKARLSHRQEHALVMEDRADYQYWLNDLKKIERIEKRSRNTAQKVVEEAMLATNICAGELFLKYPDTAIFSSHIGFRPERLEDVKSLIQEVIPELAELDFTRLDNFQKLFKTLRQNAPSDPQQGQLLSLLQRMQQAGSLTQHSLGHFGLGFNAYATVTSPIRRYQDLYNHRILKAILAGETLPTLTDSEVTQLQATLSNGRQASRTLEQWLLCQYMADKEGTVHHGTIVGVTARGINVRLDDVGTDGFVQLAEKGQPKPKFDSRKLVLRTDSDEFFLDQPVTVKVKSVDTNSRRINLELVDKAIAERLKAFDQADT</sequence>
<accession>A0A9X2KSZ8</accession>
<dbReference type="InterPro" id="IPR013223">
    <property type="entry name" value="RNase_B_OB_dom"/>
</dbReference>
<dbReference type="InterPro" id="IPR004476">
    <property type="entry name" value="RNase_II/RNase_R"/>
</dbReference>
<dbReference type="SMART" id="SM00316">
    <property type="entry name" value="S1"/>
    <property type="match status" value="2"/>
</dbReference>
<dbReference type="InterPro" id="IPR040476">
    <property type="entry name" value="CSD2"/>
</dbReference>
<evidence type="ECO:0000256" key="8">
    <source>
        <dbReference type="ARBA" id="ARBA00022884"/>
    </source>
</evidence>
<organism evidence="10 11">
    <name type="scientific">Gilvimarinus xylanilyticus</name>
    <dbReference type="NCBI Taxonomy" id="2944139"/>
    <lineage>
        <taxon>Bacteria</taxon>
        <taxon>Pseudomonadati</taxon>
        <taxon>Pseudomonadota</taxon>
        <taxon>Gammaproteobacteria</taxon>
        <taxon>Cellvibrionales</taxon>
        <taxon>Cellvibrionaceae</taxon>
        <taxon>Gilvimarinus</taxon>
    </lineage>
</organism>
<reference evidence="10" key="1">
    <citation type="submission" date="2022-05" db="EMBL/GenBank/DDBJ databases">
        <authorList>
            <person name="Sun H.-N."/>
        </authorList>
    </citation>
    <scope>NUCLEOTIDE SEQUENCE</scope>
    <source>
        <strain evidence="10">HB14</strain>
    </source>
</reference>
<gene>
    <name evidence="10" type="ORF">M6D89_05045</name>
</gene>
<keyword evidence="5" id="KW-0540">Nuclease</keyword>
<dbReference type="GO" id="GO:0006402">
    <property type="term" value="P:mRNA catabolic process"/>
    <property type="evidence" value="ECO:0007669"/>
    <property type="project" value="TreeGrafter"/>
</dbReference>
<dbReference type="SUPFAM" id="SSF50249">
    <property type="entry name" value="Nucleic acid-binding proteins"/>
    <property type="match status" value="3"/>
</dbReference>
<name>A0A9X2KSZ8_9GAMM</name>
<dbReference type="Gene3D" id="2.40.50.140">
    <property type="entry name" value="Nucleic acid-binding proteins"/>
    <property type="match status" value="2"/>
</dbReference>
<reference evidence="10" key="2">
    <citation type="submission" date="2023-01" db="EMBL/GenBank/DDBJ databases">
        <title>Gilvimarinus xylanilyticus HB14 isolated from Caulerpa lentillifera aquaculture base in Hainan, China.</title>
        <authorList>
            <person name="Zhang Y.-J."/>
        </authorList>
    </citation>
    <scope>NUCLEOTIDE SEQUENCE</scope>
    <source>
        <strain evidence="10">HB14</strain>
    </source>
</reference>
<comment type="caution">
    <text evidence="10">The sequence shown here is derived from an EMBL/GenBank/DDBJ whole genome shotgun (WGS) entry which is preliminary data.</text>
</comment>
<dbReference type="PANTHER" id="PTHR23355:SF37">
    <property type="entry name" value="EXORIBONUCLEASE 2"/>
    <property type="match status" value="1"/>
</dbReference>
<keyword evidence="7" id="KW-0269">Exonuclease</keyword>
<dbReference type="CDD" id="cd00164">
    <property type="entry name" value="S1_like"/>
    <property type="match status" value="1"/>
</dbReference>
<dbReference type="EC" id="3.1.13.1" evidence="3"/>
<dbReference type="InterPro" id="IPR012340">
    <property type="entry name" value="NA-bd_OB-fold"/>
</dbReference>
<proteinExistence type="predicted"/>
<evidence type="ECO:0000256" key="3">
    <source>
        <dbReference type="ARBA" id="ARBA00012163"/>
    </source>
</evidence>
<dbReference type="InterPro" id="IPR001900">
    <property type="entry name" value="RNase_II/R"/>
</dbReference>
<dbReference type="InterPro" id="IPR022966">
    <property type="entry name" value="RNase_II/R_CS"/>
</dbReference>
<dbReference type="PROSITE" id="PS01175">
    <property type="entry name" value="RIBONUCLEASE_II"/>
    <property type="match status" value="1"/>
</dbReference>
<dbReference type="Pfam" id="PF17876">
    <property type="entry name" value="CSD2"/>
    <property type="match status" value="1"/>
</dbReference>
<evidence type="ECO:0000256" key="4">
    <source>
        <dbReference type="ARBA" id="ARBA00022490"/>
    </source>
</evidence>
<feature type="domain" description="S1 motif" evidence="9">
    <location>
        <begin position="571"/>
        <end position="650"/>
    </location>
</feature>
<dbReference type="EMBL" id="JAMFTH010000001">
    <property type="protein sequence ID" value="MCP8898662.1"/>
    <property type="molecule type" value="Genomic_DNA"/>
</dbReference>
<protein>
    <recommendedName>
        <fullName evidence="3">exoribonuclease II</fullName>
        <ecNumber evidence="3">3.1.13.1</ecNumber>
    </recommendedName>
</protein>
<dbReference type="PANTHER" id="PTHR23355">
    <property type="entry name" value="RIBONUCLEASE"/>
    <property type="match status" value="1"/>
</dbReference>
<dbReference type="NCBIfam" id="TIGR00358">
    <property type="entry name" value="3_prime_RNase"/>
    <property type="match status" value="1"/>
</dbReference>
<keyword evidence="4" id="KW-0963">Cytoplasm</keyword>
<keyword evidence="8" id="KW-0694">RNA-binding</keyword>
<dbReference type="GO" id="GO:0003723">
    <property type="term" value="F:RNA binding"/>
    <property type="evidence" value="ECO:0007669"/>
    <property type="project" value="UniProtKB-KW"/>
</dbReference>
<keyword evidence="11" id="KW-1185">Reference proteome</keyword>
<dbReference type="Proteomes" id="UP001139319">
    <property type="component" value="Unassembled WGS sequence"/>
</dbReference>
<evidence type="ECO:0000313" key="11">
    <source>
        <dbReference type="Proteomes" id="UP001139319"/>
    </source>
</evidence>
<dbReference type="InterPro" id="IPR003029">
    <property type="entry name" value="S1_domain"/>
</dbReference>
<evidence type="ECO:0000256" key="6">
    <source>
        <dbReference type="ARBA" id="ARBA00022801"/>
    </source>
</evidence>
<dbReference type="SMART" id="SM00955">
    <property type="entry name" value="RNB"/>
    <property type="match status" value="1"/>
</dbReference>
<dbReference type="GO" id="GO:0008859">
    <property type="term" value="F:exoribonuclease II activity"/>
    <property type="evidence" value="ECO:0007669"/>
    <property type="project" value="UniProtKB-EC"/>
</dbReference>
<evidence type="ECO:0000313" key="10">
    <source>
        <dbReference type="EMBL" id="MCP8898662.1"/>
    </source>
</evidence>
<keyword evidence="6" id="KW-0378">Hydrolase</keyword>